<organism evidence="1">
    <name type="scientific">Podoviridae sp. ctU557</name>
    <dbReference type="NCBI Taxonomy" id="2827736"/>
    <lineage>
        <taxon>Viruses</taxon>
        <taxon>Duplodnaviria</taxon>
        <taxon>Heunggongvirae</taxon>
        <taxon>Uroviricota</taxon>
        <taxon>Caudoviricetes</taxon>
    </lineage>
</organism>
<dbReference type="EMBL" id="BK032771">
    <property type="protein sequence ID" value="DAF59500.1"/>
    <property type="molecule type" value="Genomic_DNA"/>
</dbReference>
<protein>
    <submittedName>
        <fullName evidence="1">Uncharacterized protein</fullName>
    </submittedName>
</protein>
<sequence>MALQSTDFNFLSEGTIDRVVFVKEDNTVYPTGTTGNYVDIEVPYTSELMLVQASVSVDGQSWYSEDSPRYGTGTSTDLSISSHSYSGKIRIFLQGPPGITKVYYRVVGIKL</sequence>
<accession>A0A8S5T830</accession>
<proteinExistence type="predicted"/>
<reference evidence="1" key="1">
    <citation type="journal article" date="2021" name="Proc. Natl. Acad. Sci. U.S.A.">
        <title>A Catalog of Tens of Thousands of Viruses from Human Metagenomes Reveals Hidden Associations with Chronic Diseases.</title>
        <authorList>
            <person name="Tisza M.J."/>
            <person name="Buck C.B."/>
        </authorList>
    </citation>
    <scope>NUCLEOTIDE SEQUENCE</scope>
    <source>
        <strain evidence="1">CtU557</strain>
    </source>
</reference>
<evidence type="ECO:0000313" key="1">
    <source>
        <dbReference type="EMBL" id="DAF59500.1"/>
    </source>
</evidence>
<name>A0A8S5T830_9CAUD</name>